<dbReference type="PANTHER" id="PTHR30146:SF109">
    <property type="entry name" value="HTH-TYPE TRANSCRIPTIONAL REGULATOR GALS"/>
    <property type="match status" value="1"/>
</dbReference>
<dbReference type="SUPFAM" id="SSF47413">
    <property type="entry name" value="lambda repressor-like DNA-binding domains"/>
    <property type="match status" value="1"/>
</dbReference>
<feature type="domain" description="HTH lacI-type" evidence="4">
    <location>
        <begin position="3"/>
        <end position="57"/>
    </location>
</feature>
<dbReference type="InterPro" id="IPR000843">
    <property type="entry name" value="HTH_LacI"/>
</dbReference>
<evidence type="ECO:0000313" key="6">
    <source>
        <dbReference type="Proteomes" id="UP000617628"/>
    </source>
</evidence>
<dbReference type="PROSITE" id="PS50932">
    <property type="entry name" value="HTH_LACI_2"/>
    <property type="match status" value="1"/>
</dbReference>
<dbReference type="CDD" id="cd01392">
    <property type="entry name" value="HTH_LacI"/>
    <property type="match status" value="1"/>
</dbReference>
<dbReference type="Proteomes" id="UP000617628">
    <property type="component" value="Unassembled WGS sequence"/>
</dbReference>
<proteinExistence type="predicted"/>
<comment type="caution">
    <text evidence="5">The sequence shown here is derived from an EMBL/GenBank/DDBJ whole genome shotgun (WGS) entry which is preliminary data.</text>
</comment>
<evidence type="ECO:0000256" key="1">
    <source>
        <dbReference type="ARBA" id="ARBA00023015"/>
    </source>
</evidence>
<organism evidence="5 6">
    <name type="scientific">Pelagicoccus mobilis</name>
    <dbReference type="NCBI Taxonomy" id="415221"/>
    <lineage>
        <taxon>Bacteria</taxon>
        <taxon>Pseudomonadati</taxon>
        <taxon>Verrucomicrobiota</taxon>
        <taxon>Opitutia</taxon>
        <taxon>Puniceicoccales</taxon>
        <taxon>Pelagicoccaceae</taxon>
        <taxon>Pelagicoccus</taxon>
    </lineage>
</organism>
<dbReference type="InterPro" id="IPR028082">
    <property type="entry name" value="Peripla_BP_I"/>
</dbReference>
<dbReference type="SMART" id="SM00354">
    <property type="entry name" value="HTH_LACI"/>
    <property type="match status" value="1"/>
</dbReference>
<dbReference type="GO" id="GO:0000976">
    <property type="term" value="F:transcription cis-regulatory region binding"/>
    <property type="evidence" value="ECO:0007669"/>
    <property type="project" value="TreeGrafter"/>
</dbReference>
<keyword evidence="2 5" id="KW-0238">DNA-binding</keyword>
<dbReference type="GO" id="GO:0003700">
    <property type="term" value="F:DNA-binding transcription factor activity"/>
    <property type="evidence" value="ECO:0007669"/>
    <property type="project" value="TreeGrafter"/>
</dbReference>
<evidence type="ECO:0000256" key="2">
    <source>
        <dbReference type="ARBA" id="ARBA00023125"/>
    </source>
</evidence>
<dbReference type="PANTHER" id="PTHR30146">
    <property type="entry name" value="LACI-RELATED TRANSCRIPTIONAL REPRESSOR"/>
    <property type="match status" value="1"/>
</dbReference>
<keyword evidence="1" id="KW-0805">Transcription regulation</keyword>
<sequence length="337" mass="38615">MRAKQKDIAQRANVHISTVSLALSGSLKISYKTKQRILDIASDMGYKRDPNLDAFIQHRSKRTSTRSQLSVGFIVDEKAAASPEFQDFKRSLDQKSNELNIKTEFFTTNENARTTDRILDILNTRGITAILVYTQSELTGNRDKWNQFSVIKIDSLSFMTEFDAIAPNYRHASRFAVDKLKKRGCRRIGLAIESEYSSLCDHQQEMGYLIQTNTDEDLPQIPIFNWRTTLPIEQRNRKAAEWAATHQLDAIITDSRDLECFFETERFNLELASLRITDSSKQQGVLIDNVALCQESLNLIRTLVKLNQKGIPSVSSVRLLSPEWVDKSDSYLNFRYS</sequence>
<dbReference type="Gene3D" id="1.10.260.40">
    <property type="entry name" value="lambda repressor-like DNA-binding domains"/>
    <property type="match status" value="1"/>
</dbReference>
<accession>A0A934VNA5</accession>
<evidence type="ECO:0000259" key="4">
    <source>
        <dbReference type="PROSITE" id="PS50932"/>
    </source>
</evidence>
<dbReference type="SUPFAM" id="SSF53822">
    <property type="entry name" value="Periplasmic binding protein-like I"/>
    <property type="match status" value="1"/>
</dbReference>
<reference evidence="5" key="1">
    <citation type="submission" date="2021-01" db="EMBL/GenBank/DDBJ databases">
        <title>Modified the classification status of verrucomicrobia.</title>
        <authorList>
            <person name="Feng X."/>
        </authorList>
    </citation>
    <scope>NUCLEOTIDE SEQUENCE</scope>
    <source>
        <strain evidence="5">KCTC 13126</strain>
    </source>
</reference>
<evidence type="ECO:0000256" key="3">
    <source>
        <dbReference type="ARBA" id="ARBA00023163"/>
    </source>
</evidence>
<dbReference type="Gene3D" id="3.40.50.2300">
    <property type="match status" value="2"/>
</dbReference>
<keyword evidence="6" id="KW-1185">Reference proteome</keyword>
<dbReference type="AlphaFoldDB" id="A0A934VNA5"/>
<name>A0A934VNA5_9BACT</name>
<dbReference type="RefSeq" id="WP_200357940.1">
    <property type="nucleotide sequence ID" value="NZ_JAENIL010000056.1"/>
</dbReference>
<dbReference type="EMBL" id="JAENIL010000056">
    <property type="protein sequence ID" value="MBK1879726.1"/>
    <property type="molecule type" value="Genomic_DNA"/>
</dbReference>
<protein>
    <submittedName>
        <fullName evidence="5">LacI family DNA-binding transcriptional regulator</fullName>
    </submittedName>
</protein>
<gene>
    <name evidence="5" type="ORF">JIN87_22765</name>
</gene>
<keyword evidence="3" id="KW-0804">Transcription</keyword>
<dbReference type="Pfam" id="PF00356">
    <property type="entry name" value="LacI"/>
    <property type="match status" value="1"/>
</dbReference>
<dbReference type="InterPro" id="IPR010982">
    <property type="entry name" value="Lambda_DNA-bd_dom_sf"/>
</dbReference>
<evidence type="ECO:0000313" key="5">
    <source>
        <dbReference type="EMBL" id="MBK1879726.1"/>
    </source>
</evidence>